<evidence type="ECO:0000256" key="4">
    <source>
        <dbReference type="ARBA" id="ARBA00001946"/>
    </source>
</evidence>
<dbReference type="EMBL" id="JADGJD010000247">
    <property type="protein sequence ID" value="KAJ3052994.1"/>
    <property type="molecule type" value="Genomic_DNA"/>
</dbReference>
<comment type="cofactor">
    <cofactor evidence="2">
        <name>pyridoxal 5'-phosphate</name>
        <dbReference type="ChEBI" id="CHEBI:597326"/>
    </cofactor>
</comment>
<dbReference type="SUPFAM" id="SSF53686">
    <property type="entry name" value="Tryptophan synthase beta subunit-like PLP-dependent enzymes"/>
    <property type="match status" value="1"/>
</dbReference>
<comment type="caution">
    <text evidence="10">The sequence shown here is derived from an EMBL/GenBank/DDBJ whole genome shotgun (WGS) entry which is preliminary data.</text>
</comment>
<evidence type="ECO:0000259" key="9">
    <source>
        <dbReference type="Pfam" id="PF00291"/>
    </source>
</evidence>
<comment type="cofactor">
    <cofactor evidence="1">
        <name>Ca(2+)</name>
        <dbReference type="ChEBI" id="CHEBI:29108"/>
    </cofactor>
</comment>
<dbReference type="Pfam" id="PF00291">
    <property type="entry name" value="PALP"/>
    <property type="match status" value="1"/>
</dbReference>
<feature type="domain" description="Tryptophan synthase beta chain-like PALP" evidence="9">
    <location>
        <begin position="24"/>
        <end position="320"/>
    </location>
</feature>
<dbReference type="InterPro" id="IPR036052">
    <property type="entry name" value="TrpB-like_PALP_sf"/>
</dbReference>
<dbReference type="GO" id="GO:0030378">
    <property type="term" value="F:serine racemase activity"/>
    <property type="evidence" value="ECO:0007669"/>
    <property type="project" value="TreeGrafter"/>
</dbReference>
<dbReference type="AlphaFoldDB" id="A0AAD5SGX4"/>
<organism evidence="10 11">
    <name type="scientific">Rhizophlyctis rosea</name>
    <dbReference type="NCBI Taxonomy" id="64517"/>
    <lineage>
        <taxon>Eukaryota</taxon>
        <taxon>Fungi</taxon>
        <taxon>Fungi incertae sedis</taxon>
        <taxon>Chytridiomycota</taxon>
        <taxon>Chytridiomycota incertae sedis</taxon>
        <taxon>Chytridiomycetes</taxon>
        <taxon>Rhizophlyctidales</taxon>
        <taxon>Rhizophlyctidaceae</taxon>
        <taxon>Rhizophlyctis</taxon>
    </lineage>
</organism>
<evidence type="ECO:0000313" key="10">
    <source>
        <dbReference type="EMBL" id="KAJ3052994.1"/>
    </source>
</evidence>
<dbReference type="GO" id="GO:0030170">
    <property type="term" value="F:pyridoxal phosphate binding"/>
    <property type="evidence" value="ECO:0007669"/>
    <property type="project" value="InterPro"/>
</dbReference>
<dbReference type="FunFam" id="3.40.50.1100:FF:000007">
    <property type="entry name" value="L-threonine dehydratase catabolic TdcB"/>
    <property type="match status" value="1"/>
</dbReference>
<accession>A0AAD5SGX4</accession>
<dbReference type="InterPro" id="IPR000634">
    <property type="entry name" value="Ser/Thr_deHydtase_PyrdxlP-BS"/>
</dbReference>
<evidence type="ECO:0000256" key="7">
    <source>
        <dbReference type="ARBA" id="ARBA00022898"/>
    </source>
</evidence>
<keyword evidence="8" id="KW-0456">Lyase</keyword>
<dbReference type="GO" id="GO:0005524">
    <property type="term" value="F:ATP binding"/>
    <property type="evidence" value="ECO:0007669"/>
    <property type="project" value="TreeGrafter"/>
</dbReference>
<keyword evidence="6" id="KW-0460">Magnesium</keyword>
<evidence type="ECO:0000256" key="6">
    <source>
        <dbReference type="ARBA" id="ARBA00022842"/>
    </source>
</evidence>
<comment type="cofactor">
    <cofactor evidence="4">
        <name>Mg(2+)</name>
        <dbReference type="ChEBI" id="CHEBI:18420"/>
    </cofactor>
</comment>
<dbReference type="CDD" id="cd01562">
    <property type="entry name" value="Thr-dehyd"/>
    <property type="match status" value="1"/>
</dbReference>
<proteinExistence type="inferred from homology"/>
<dbReference type="FunFam" id="3.40.50.1100:FF:000005">
    <property type="entry name" value="Threonine dehydratase catabolic"/>
    <property type="match status" value="1"/>
</dbReference>
<evidence type="ECO:0000256" key="1">
    <source>
        <dbReference type="ARBA" id="ARBA00001913"/>
    </source>
</evidence>
<evidence type="ECO:0000313" key="11">
    <source>
        <dbReference type="Proteomes" id="UP001212841"/>
    </source>
</evidence>
<dbReference type="Proteomes" id="UP001212841">
    <property type="component" value="Unassembled WGS sequence"/>
</dbReference>
<dbReference type="GO" id="GO:0003941">
    <property type="term" value="F:L-serine ammonia-lyase activity"/>
    <property type="evidence" value="ECO:0007669"/>
    <property type="project" value="TreeGrafter"/>
</dbReference>
<dbReference type="GO" id="GO:0000287">
    <property type="term" value="F:magnesium ion binding"/>
    <property type="evidence" value="ECO:0007669"/>
    <property type="project" value="TreeGrafter"/>
</dbReference>
<dbReference type="PROSITE" id="PS00165">
    <property type="entry name" value="DEHYDRATASE_SER_THR"/>
    <property type="match status" value="1"/>
</dbReference>
<reference evidence="10" key="1">
    <citation type="submission" date="2020-05" db="EMBL/GenBank/DDBJ databases">
        <title>Phylogenomic resolution of chytrid fungi.</title>
        <authorList>
            <person name="Stajich J.E."/>
            <person name="Amses K."/>
            <person name="Simmons R."/>
            <person name="Seto K."/>
            <person name="Myers J."/>
            <person name="Bonds A."/>
            <person name="Quandt C.A."/>
            <person name="Barry K."/>
            <person name="Liu P."/>
            <person name="Grigoriev I."/>
            <person name="Longcore J.E."/>
            <person name="James T.Y."/>
        </authorList>
    </citation>
    <scope>NUCLEOTIDE SEQUENCE</scope>
    <source>
        <strain evidence="10">JEL0318</strain>
    </source>
</reference>
<keyword evidence="7" id="KW-0663">Pyridoxal phosphate</keyword>
<evidence type="ECO:0000256" key="2">
    <source>
        <dbReference type="ARBA" id="ARBA00001933"/>
    </source>
</evidence>
<sequence>MTATPNLSSVQAAARLIKGKAHITPVLTSTTLSTILGPEPITNEPRHLFFKCENFQKVGAFKFRGACNAVFRLPEDAAAKGVVTHSSGNHAQALALAARMRNIPCYVVMPSNAPQVKKAAVKGYGAEIIECEPNLEARETTSQRVLAETGGTFIHPYNHPDVISGQGTLCLELLQQAEEMGSPLDALIVPVGGGGMLSGCIVAGKGLRPDLRIFAAEPEGADDCARSFAAKEWIPQTSPNTIADGLLTSTGEIAWPLIRDNCEDILTVSEQQIIDAMRLVFERMKLVIEPSSAVGVAAALYSEGFTKLEGIKNVGVVLCGGNVNLDQLPWNAAQ</sequence>
<dbReference type="Gene3D" id="3.40.50.1100">
    <property type="match status" value="2"/>
</dbReference>
<name>A0AAD5SGX4_9FUNG</name>
<keyword evidence="11" id="KW-1185">Reference proteome</keyword>
<dbReference type="PANTHER" id="PTHR43050:SF1">
    <property type="entry name" value="SERINE RACEMASE"/>
    <property type="match status" value="1"/>
</dbReference>
<dbReference type="GO" id="GO:0018114">
    <property type="term" value="F:threonine racemase activity"/>
    <property type="evidence" value="ECO:0007669"/>
    <property type="project" value="TreeGrafter"/>
</dbReference>
<comment type="cofactor">
    <cofactor evidence="3">
        <name>Mn(2+)</name>
        <dbReference type="ChEBI" id="CHEBI:29035"/>
    </cofactor>
</comment>
<evidence type="ECO:0000256" key="5">
    <source>
        <dbReference type="ARBA" id="ARBA00010869"/>
    </source>
</evidence>
<dbReference type="GO" id="GO:0070179">
    <property type="term" value="P:D-serine biosynthetic process"/>
    <property type="evidence" value="ECO:0007669"/>
    <property type="project" value="TreeGrafter"/>
</dbReference>
<gene>
    <name evidence="10" type="ORF">HK097_005260</name>
</gene>
<dbReference type="InterPro" id="IPR001926">
    <property type="entry name" value="TrpB-like_PALP"/>
</dbReference>
<evidence type="ECO:0000256" key="8">
    <source>
        <dbReference type="ARBA" id="ARBA00023239"/>
    </source>
</evidence>
<protein>
    <recommendedName>
        <fullName evidence="9">Tryptophan synthase beta chain-like PALP domain-containing protein</fullName>
    </recommendedName>
</protein>
<comment type="similarity">
    <text evidence="5">Belongs to the serine/threonine dehydratase family.</text>
</comment>
<evidence type="ECO:0000256" key="3">
    <source>
        <dbReference type="ARBA" id="ARBA00001936"/>
    </source>
</evidence>
<dbReference type="PANTHER" id="PTHR43050">
    <property type="entry name" value="SERINE / THREONINE RACEMASE FAMILY MEMBER"/>
    <property type="match status" value="1"/>
</dbReference>